<evidence type="ECO:0000313" key="2">
    <source>
        <dbReference type="EMBL" id="ADB15646.1"/>
    </source>
</evidence>
<proteinExistence type="predicted"/>
<accession>D2R7F0</accession>
<evidence type="ECO:0000313" key="3">
    <source>
        <dbReference type="Proteomes" id="UP000001887"/>
    </source>
</evidence>
<organism evidence="2 3">
    <name type="scientific">Pirellula staleyi (strain ATCC 27377 / DSM 6068 / ICPB 4128)</name>
    <name type="common">Pirella staleyi</name>
    <dbReference type="NCBI Taxonomy" id="530564"/>
    <lineage>
        <taxon>Bacteria</taxon>
        <taxon>Pseudomonadati</taxon>
        <taxon>Planctomycetota</taxon>
        <taxon>Planctomycetia</taxon>
        <taxon>Pirellulales</taxon>
        <taxon>Pirellulaceae</taxon>
        <taxon>Pirellula</taxon>
    </lineage>
</organism>
<dbReference type="EMBL" id="CP001848">
    <property type="protein sequence ID" value="ADB15646.1"/>
    <property type="molecule type" value="Genomic_DNA"/>
</dbReference>
<evidence type="ECO:0000256" key="1">
    <source>
        <dbReference type="SAM" id="MobiDB-lite"/>
    </source>
</evidence>
<keyword evidence="3" id="KW-1185">Reference proteome</keyword>
<reference evidence="2 3" key="1">
    <citation type="journal article" date="2009" name="Stand. Genomic Sci.">
        <title>Complete genome sequence of Pirellula staleyi type strain (ATCC 27377).</title>
        <authorList>
            <person name="Clum A."/>
            <person name="Tindall B.J."/>
            <person name="Sikorski J."/>
            <person name="Ivanova N."/>
            <person name="Mavrommatis K."/>
            <person name="Lucas S."/>
            <person name="Glavina del Rio T."/>
            <person name="Nolan M."/>
            <person name="Chen F."/>
            <person name="Tice H."/>
            <person name="Pitluck S."/>
            <person name="Cheng J.F."/>
            <person name="Chertkov O."/>
            <person name="Brettin T."/>
            <person name="Han C."/>
            <person name="Detter J.C."/>
            <person name="Kuske C."/>
            <person name="Bruce D."/>
            <person name="Goodwin L."/>
            <person name="Ovchinikova G."/>
            <person name="Pati A."/>
            <person name="Mikhailova N."/>
            <person name="Chen A."/>
            <person name="Palaniappan K."/>
            <person name="Land M."/>
            <person name="Hauser L."/>
            <person name="Chang Y.J."/>
            <person name="Jeffries C.D."/>
            <person name="Chain P."/>
            <person name="Rohde M."/>
            <person name="Goker M."/>
            <person name="Bristow J."/>
            <person name="Eisen J.A."/>
            <person name="Markowitz V."/>
            <person name="Hugenholtz P."/>
            <person name="Kyrpides N.C."/>
            <person name="Klenk H.P."/>
            <person name="Lapidus A."/>
        </authorList>
    </citation>
    <scope>NUCLEOTIDE SEQUENCE [LARGE SCALE GENOMIC DNA]</scope>
    <source>
        <strain evidence="3">ATCC 27377 / DSM 6068 / ICPB 4128</strain>
    </source>
</reference>
<name>D2R7F0_PIRSD</name>
<sequence length="102" mass="11079">MGEQGDPDRAARAFDFGRSVDGSKVLASLGERALGFQELAAIDHWCPASQARGEVQARAQDRQKLQPIGKKRLLDASLARCKRAEGSGPGVSSKRCIDRRSR</sequence>
<dbReference type="KEGG" id="psl:Psta_0961"/>
<protein>
    <submittedName>
        <fullName evidence="2">Uncharacterized protein</fullName>
    </submittedName>
</protein>
<dbReference type="Proteomes" id="UP000001887">
    <property type="component" value="Chromosome"/>
</dbReference>
<gene>
    <name evidence="2" type="ordered locus">Psta_0961</name>
</gene>
<dbReference type="HOGENOM" id="CLU_2274776_0_0_0"/>
<dbReference type="AlphaFoldDB" id="D2R7F0"/>
<feature type="region of interest" description="Disordered" evidence="1">
    <location>
        <begin position="83"/>
        <end position="102"/>
    </location>
</feature>